<evidence type="ECO:0000256" key="2">
    <source>
        <dbReference type="ARBA" id="ARBA00023015"/>
    </source>
</evidence>
<dbReference type="Pfam" id="PF03466">
    <property type="entry name" value="LysR_substrate"/>
    <property type="match status" value="1"/>
</dbReference>
<comment type="caution">
    <text evidence="6">The sequence shown here is derived from an EMBL/GenBank/DDBJ whole genome shotgun (WGS) entry which is preliminary data.</text>
</comment>
<protein>
    <submittedName>
        <fullName evidence="6">LysR family transcriptional regulator</fullName>
    </submittedName>
</protein>
<dbReference type="SUPFAM" id="SSF53850">
    <property type="entry name" value="Periplasmic binding protein-like II"/>
    <property type="match status" value="1"/>
</dbReference>
<dbReference type="InterPro" id="IPR036390">
    <property type="entry name" value="WH_DNA-bd_sf"/>
</dbReference>
<dbReference type="InterPro" id="IPR005119">
    <property type="entry name" value="LysR_subst-bd"/>
</dbReference>
<dbReference type="Pfam" id="PF00126">
    <property type="entry name" value="HTH_1"/>
    <property type="match status" value="1"/>
</dbReference>
<sequence length="297" mass="32176">MFSLDQVRGFVAVAEEGNFARAAERLRITQPPLSRQVQKLERAVGVDLLNRTARGVGLTPAGRVFLEESRRLLSLADAAPLLAQRAAHGSKGTLRLGFTAVAALSVLGRWVKYLDERLPEVDLVLKEMVTGVQVEALLANEIDLGLLRGVPRSGVLRAALVHTESLLLAVPRGHVLTRLGRRPRLHEVADFNIITYSPSEARYFHELIVAAFRTAGVEPRYTQHATQVNSVLSLVNAGLGVALVPASAAAMRLANLQFLEVDGPEPDCVEVYAAWRPRNDSPALAVLLDHAAAAPFT</sequence>
<dbReference type="InterPro" id="IPR000847">
    <property type="entry name" value="LysR_HTH_N"/>
</dbReference>
<evidence type="ECO:0000256" key="4">
    <source>
        <dbReference type="ARBA" id="ARBA00023163"/>
    </source>
</evidence>
<dbReference type="InterPro" id="IPR036388">
    <property type="entry name" value="WH-like_DNA-bd_sf"/>
</dbReference>
<comment type="similarity">
    <text evidence="1">Belongs to the LysR transcriptional regulatory family.</text>
</comment>
<dbReference type="Gene3D" id="1.10.10.10">
    <property type="entry name" value="Winged helix-like DNA-binding domain superfamily/Winged helix DNA-binding domain"/>
    <property type="match status" value="1"/>
</dbReference>
<dbReference type="PANTHER" id="PTHR30346">
    <property type="entry name" value="TRANSCRIPTIONAL DUAL REGULATOR HCAR-RELATED"/>
    <property type="match status" value="1"/>
</dbReference>
<gene>
    <name evidence="6" type="ORF">ACFOX0_27960</name>
</gene>
<dbReference type="Proteomes" id="UP001595868">
    <property type="component" value="Unassembled WGS sequence"/>
</dbReference>
<evidence type="ECO:0000313" key="7">
    <source>
        <dbReference type="Proteomes" id="UP001595868"/>
    </source>
</evidence>
<reference evidence="7" key="1">
    <citation type="journal article" date="2019" name="Int. J. Syst. Evol. Microbiol.">
        <title>The Global Catalogue of Microorganisms (GCM) 10K type strain sequencing project: providing services to taxonomists for standard genome sequencing and annotation.</title>
        <authorList>
            <consortium name="The Broad Institute Genomics Platform"/>
            <consortium name="The Broad Institute Genome Sequencing Center for Infectious Disease"/>
            <person name="Wu L."/>
            <person name="Ma J."/>
        </authorList>
    </citation>
    <scope>NUCLEOTIDE SEQUENCE [LARGE SCALE GENOMIC DNA]</scope>
    <source>
        <strain evidence="7">2902at01</strain>
    </source>
</reference>
<keyword evidence="4" id="KW-0804">Transcription</keyword>
<dbReference type="PANTHER" id="PTHR30346:SF0">
    <property type="entry name" value="HCA OPERON TRANSCRIPTIONAL ACTIVATOR HCAR"/>
    <property type="match status" value="1"/>
</dbReference>
<evidence type="ECO:0000256" key="1">
    <source>
        <dbReference type="ARBA" id="ARBA00009437"/>
    </source>
</evidence>
<evidence type="ECO:0000256" key="3">
    <source>
        <dbReference type="ARBA" id="ARBA00023125"/>
    </source>
</evidence>
<evidence type="ECO:0000259" key="5">
    <source>
        <dbReference type="PROSITE" id="PS50931"/>
    </source>
</evidence>
<name>A0ABV8KUL7_9ACTN</name>
<organism evidence="6 7">
    <name type="scientific">Micromonospora zhanjiangensis</name>
    <dbReference type="NCBI Taxonomy" id="1522057"/>
    <lineage>
        <taxon>Bacteria</taxon>
        <taxon>Bacillati</taxon>
        <taxon>Actinomycetota</taxon>
        <taxon>Actinomycetes</taxon>
        <taxon>Micromonosporales</taxon>
        <taxon>Micromonosporaceae</taxon>
        <taxon>Micromonospora</taxon>
    </lineage>
</organism>
<dbReference type="RefSeq" id="WP_377551545.1">
    <property type="nucleotide sequence ID" value="NZ_JBHSBN010000028.1"/>
</dbReference>
<keyword evidence="3" id="KW-0238">DNA-binding</keyword>
<evidence type="ECO:0000313" key="6">
    <source>
        <dbReference type="EMBL" id="MFC4109752.1"/>
    </source>
</evidence>
<dbReference type="Gene3D" id="3.40.190.10">
    <property type="entry name" value="Periplasmic binding protein-like II"/>
    <property type="match status" value="2"/>
</dbReference>
<accession>A0ABV8KUL7</accession>
<feature type="domain" description="HTH lysR-type" evidence="5">
    <location>
        <begin position="2"/>
        <end position="59"/>
    </location>
</feature>
<dbReference type="PRINTS" id="PR00039">
    <property type="entry name" value="HTHLYSR"/>
</dbReference>
<proteinExistence type="inferred from homology"/>
<dbReference type="SUPFAM" id="SSF46785">
    <property type="entry name" value="Winged helix' DNA-binding domain"/>
    <property type="match status" value="1"/>
</dbReference>
<keyword evidence="7" id="KW-1185">Reference proteome</keyword>
<dbReference type="EMBL" id="JBHSBN010000028">
    <property type="protein sequence ID" value="MFC4109752.1"/>
    <property type="molecule type" value="Genomic_DNA"/>
</dbReference>
<keyword evidence="2" id="KW-0805">Transcription regulation</keyword>
<dbReference type="PROSITE" id="PS50931">
    <property type="entry name" value="HTH_LYSR"/>
    <property type="match status" value="1"/>
</dbReference>